<reference evidence="4 5" key="1">
    <citation type="journal article" date="2016" name="Nat. Commun.">
        <title>Thousands of microbial genomes shed light on interconnected biogeochemical processes in an aquifer system.</title>
        <authorList>
            <person name="Anantharaman K."/>
            <person name="Brown C.T."/>
            <person name="Hug L.A."/>
            <person name="Sharon I."/>
            <person name="Castelle C.J."/>
            <person name="Probst A.J."/>
            <person name="Thomas B.C."/>
            <person name="Singh A."/>
            <person name="Wilkins M.J."/>
            <person name="Karaoz U."/>
            <person name="Brodie E.L."/>
            <person name="Williams K.H."/>
            <person name="Hubbard S.S."/>
            <person name="Banfield J.F."/>
        </authorList>
    </citation>
    <scope>NUCLEOTIDE SEQUENCE [LARGE SCALE GENOMIC DNA]</scope>
</reference>
<organism evidence="4 5">
    <name type="scientific">Candidatus Roizmanbacteria bacterium RIFCSPHIGHO2_01_FULL_39_12c</name>
    <dbReference type="NCBI Taxonomy" id="1802031"/>
    <lineage>
        <taxon>Bacteria</taxon>
        <taxon>Candidatus Roizmaniibacteriota</taxon>
    </lineage>
</organism>
<protein>
    <recommendedName>
        <fullName evidence="6">Short-chain dehydrogenase</fullName>
    </recommendedName>
</protein>
<gene>
    <name evidence="4" type="ORF">A2774_05300</name>
</gene>
<evidence type="ECO:0008006" key="6">
    <source>
        <dbReference type="Google" id="ProtNLM"/>
    </source>
</evidence>
<keyword evidence="2" id="KW-0560">Oxidoreductase</keyword>
<evidence type="ECO:0000256" key="1">
    <source>
        <dbReference type="ARBA" id="ARBA00006484"/>
    </source>
</evidence>
<dbReference type="Pfam" id="PF00106">
    <property type="entry name" value="adh_short"/>
    <property type="match status" value="1"/>
</dbReference>
<comment type="similarity">
    <text evidence="1 3">Belongs to the short-chain dehydrogenases/reductases (SDR) family.</text>
</comment>
<dbReference type="InterPro" id="IPR036291">
    <property type="entry name" value="NAD(P)-bd_dom_sf"/>
</dbReference>
<dbReference type="GO" id="GO:0016020">
    <property type="term" value="C:membrane"/>
    <property type="evidence" value="ECO:0007669"/>
    <property type="project" value="TreeGrafter"/>
</dbReference>
<evidence type="ECO:0000256" key="3">
    <source>
        <dbReference type="RuleBase" id="RU000363"/>
    </source>
</evidence>
<evidence type="ECO:0000313" key="5">
    <source>
        <dbReference type="Proteomes" id="UP000177208"/>
    </source>
</evidence>
<dbReference type="AlphaFoldDB" id="A0A1F7GBM9"/>
<accession>A0A1F7GBM9</accession>
<dbReference type="CDD" id="cd05233">
    <property type="entry name" value="SDR_c"/>
    <property type="match status" value="1"/>
</dbReference>
<sequence>MHFSNLQDKVVLITGAGSGLGRSVAIKLAALGAKIILIARTERELNEVKEIITKKNGKAEYYICDIRNREEIKNTVKNIFNKFKRVDILVNNAGIWTDEHLEENDSSLRKNVLETNSLGHINFTYELLPYFKKRNEGFIFNVISTSGVGDVPAGNNALWKSHGASKWAMTGFTKALREELINTKIKVTGFHPGGFDSMLYEKAGRVNPHNQPWMMKTDDVADIVVFVLTRPKDVLMEKIIVTKIAQ</sequence>
<dbReference type="Gene3D" id="3.40.50.720">
    <property type="entry name" value="NAD(P)-binding Rossmann-like Domain"/>
    <property type="match status" value="1"/>
</dbReference>
<dbReference type="Proteomes" id="UP000177208">
    <property type="component" value="Unassembled WGS sequence"/>
</dbReference>
<evidence type="ECO:0000256" key="2">
    <source>
        <dbReference type="ARBA" id="ARBA00023002"/>
    </source>
</evidence>
<dbReference type="EMBL" id="MFZG01000024">
    <property type="protein sequence ID" value="OGK16330.1"/>
    <property type="molecule type" value="Genomic_DNA"/>
</dbReference>
<dbReference type="PRINTS" id="PR00081">
    <property type="entry name" value="GDHRDH"/>
</dbReference>
<dbReference type="GO" id="GO:0016491">
    <property type="term" value="F:oxidoreductase activity"/>
    <property type="evidence" value="ECO:0007669"/>
    <property type="project" value="UniProtKB-KW"/>
</dbReference>
<dbReference type="InterPro" id="IPR002347">
    <property type="entry name" value="SDR_fam"/>
</dbReference>
<dbReference type="PRINTS" id="PR00080">
    <property type="entry name" value="SDRFAMILY"/>
</dbReference>
<comment type="caution">
    <text evidence="4">The sequence shown here is derived from an EMBL/GenBank/DDBJ whole genome shotgun (WGS) entry which is preliminary data.</text>
</comment>
<proteinExistence type="inferred from homology"/>
<dbReference type="PANTHER" id="PTHR44196">
    <property type="entry name" value="DEHYDROGENASE/REDUCTASE SDR FAMILY MEMBER 7B"/>
    <property type="match status" value="1"/>
</dbReference>
<dbReference type="PANTHER" id="PTHR44196:SF1">
    <property type="entry name" value="DEHYDROGENASE_REDUCTASE SDR FAMILY MEMBER 7B"/>
    <property type="match status" value="1"/>
</dbReference>
<name>A0A1F7GBM9_9BACT</name>
<dbReference type="SUPFAM" id="SSF51735">
    <property type="entry name" value="NAD(P)-binding Rossmann-fold domains"/>
    <property type="match status" value="1"/>
</dbReference>
<evidence type="ECO:0000313" key="4">
    <source>
        <dbReference type="EMBL" id="OGK16330.1"/>
    </source>
</evidence>